<name>A0ABS9SFD8_9BACT</name>
<evidence type="ECO:0000256" key="2">
    <source>
        <dbReference type="ARBA" id="ARBA00022801"/>
    </source>
</evidence>
<accession>A0ABS9SFD8</accession>
<evidence type="ECO:0000256" key="1">
    <source>
        <dbReference type="ARBA" id="ARBA00005953"/>
    </source>
</evidence>
<dbReference type="RefSeq" id="WP_240826493.1">
    <property type="nucleotide sequence ID" value="NZ_JAKWBL010000001.1"/>
</dbReference>
<keyword evidence="2" id="KW-0378">Hydrolase</keyword>
<proteinExistence type="inferred from homology"/>
<organism evidence="3 4">
    <name type="scientific">Niabella ginsengisoli</name>
    <dbReference type="NCBI Taxonomy" id="522298"/>
    <lineage>
        <taxon>Bacteria</taxon>
        <taxon>Pseudomonadati</taxon>
        <taxon>Bacteroidota</taxon>
        <taxon>Chitinophagia</taxon>
        <taxon>Chitinophagales</taxon>
        <taxon>Chitinophagaceae</taxon>
        <taxon>Niabella</taxon>
    </lineage>
</organism>
<gene>
    <name evidence="3" type="ORF">MKP09_03715</name>
</gene>
<dbReference type="PANTHER" id="PTHR31793">
    <property type="entry name" value="4-HYDROXYBENZOYL-COA THIOESTERASE FAMILY MEMBER"/>
    <property type="match status" value="1"/>
</dbReference>
<evidence type="ECO:0000313" key="4">
    <source>
        <dbReference type="Proteomes" id="UP001202248"/>
    </source>
</evidence>
<dbReference type="InterPro" id="IPR050563">
    <property type="entry name" value="4-hydroxybenzoyl-CoA_TE"/>
</dbReference>
<dbReference type="Proteomes" id="UP001202248">
    <property type="component" value="Unassembled WGS sequence"/>
</dbReference>
<dbReference type="PANTHER" id="PTHR31793:SF27">
    <property type="entry name" value="NOVEL THIOESTERASE SUPERFAMILY DOMAIN AND SAPOSIN A-TYPE DOMAIN CONTAINING PROTEIN (0610012H03RIK)"/>
    <property type="match status" value="1"/>
</dbReference>
<comment type="similarity">
    <text evidence="1">Belongs to the 4-hydroxybenzoyl-CoA thioesterase family.</text>
</comment>
<keyword evidence="4" id="KW-1185">Reference proteome</keyword>
<dbReference type="SUPFAM" id="SSF54637">
    <property type="entry name" value="Thioesterase/thiol ester dehydrase-isomerase"/>
    <property type="match status" value="1"/>
</dbReference>
<reference evidence="3 4" key="1">
    <citation type="submission" date="2022-02" db="EMBL/GenBank/DDBJ databases">
        <authorList>
            <person name="Min J."/>
        </authorList>
    </citation>
    <scope>NUCLEOTIDE SEQUENCE [LARGE SCALE GENOMIC DNA]</scope>
    <source>
        <strain evidence="3 4">GR10-1</strain>
    </source>
</reference>
<dbReference type="Gene3D" id="3.10.129.10">
    <property type="entry name" value="Hotdog Thioesterase"/>
    <property type="match status" value="1"/>
</dbReference>
<dbReference type="CDD" id="cd00586">
    <property type="entry name" value="4HBT"/>
    <property type="match status" value="1"/>
</dbReference>
<dbReference type="EMBL" id="JAKWBL010000001">
    <property type="protein sequence ID" value="MCH5597082.1"/>
    <property type="molecule type" value="Genomic_DNA"/>
</dbReference>
<dbReference type="InterPro" id="IPR029069">
    <property type="entry name" value="HotDog_dom_sf"/>
</dbReference>
<sequence>MMAAYIKEVQIRWSDLDANAHLRHSVYYDWGAFCRIEFLLEHGLSTTQMHELQIGPVLFREECIFRKEIRQEDKVTINVELTKARKDFSRFSMRHSIVKNGDTIAAVLNLDGAWMDTVKRKLSAPPELVITTYDSMPKSEDFEWLIINT</sequence>
<comment type="caution">
    <text evidence="3">The sequence shown here is derived from an EMBL/GenBank/DDBJ whole genome shotgun (WGS) entry which is preliminary data.</text>
</comment>
<dbReference type="Pfam" id="PF13279">
    <property type="entry name" value="4HBT_2"/>
    <property type="match status" value="1"/>
</dbReference>
<evidence type="ECO:0000313" key="3">
    <source>
        <dbReference type="EMBL" id="MCH5597082.1"/>
    </source>
</evidence>
<protein>
    <submittedName>
        <fullName evidence="3">Acyl-CoA thioesterase</fullName>
    </submittedName>
</protein>